<organism evidence="2 3">
    <name type="scientific">Pseudoloma neurophilia</name>
    <dbReference type="NCBI Taxonomy" id="146866"/>
    <lineage>
        <taxon>Eukaryota</taxon>
        <taxon>Fungi</taxon>
        <taxon>Fungi incertae sedis</taxon>
        <taxon>Microsporidia</taxon>
        <taxon>Pseudoloma</taxon>
    </lineage>
</organism>
<dbReference type="VEuPathDB" id="MicrosporidiaDB:M153_3192000914"/>
<evidence type="ECO:0000313" key="2">
    <source>
        <dbReference type="EMBL" id="KRH92733.1"/>
    </source>
</evidence>
<keyword evidence="3" id="KW-1185">Reference proteome</keyword>
<feature type="region of interest" description="Disordered" evidence="1">
    <location>
        <begin position="1"/>
        <end position="24"/>
    </location>
</feature>
<dbReference type="AlphaFoldDB" id="A0A0R0LTD4"/>
<proteinExistence type="predicted"/>
<name>A0A0R0LTD4_9MICR</name>
<evidence type="ECO:0000256" key="1">
    <source>
        <dbReference type="SAM" id="MobiDB-lite"/>
    </source>
</evidence>
<dbReference type="EMBL" id="LGUB01000718">
    <property type="protein sequence ID" value="KRH92733.1"/>
    <property type="molecule type" value="Genomic_DNA"/>
</dbReference>
<reference evidence="2 3" key="1">
    <citation type="submission" date="2015-07" db="EMBL/GenBank/DDBJ databases">
        <title>The genome of Pseudoloma neurophilia, a relevant intracellular parasite of the zebrafish.</title>
        <authorList>
            <person name="Ndikumana S."/>
            <person name="Pelin A."/>
            <person name="Sanders J."/>
            <person name="Corradi N."/>
        </authorList>
    </citation>
    <scope>NUCLEOTIDE SEQUENCE [LARGE SCALE GENOMIC DNA]</scope>
    <source>
        <strain evidence="2 3">MK1</strain>
    </source>
</reference>
<sequence length="64" mass="7727">MKYNYNKSLQRENDRPNQRYNNIRRPHHNLIKVDSLYVFQTLKSTSHSGQVNLLEKTTKSLFNF</sequence>
<gene>
    <name evidence="2" type="ORF">M153_3192000914</name>
</gene>
<dbReference type="Proteomes" id="UP000051530">
    <property type="component" value="Unassembled WGS sequence"/>
</dbReference>
<accession>A0A0R0LTD4</accession>
<comment type="caution">
    <text evidence="2">The sequence shown here is derived from an EMBL/GenBank/DDBJ whole genome shotgun (WGS) entry which is preliminary data.</text>
</comment>
<protein>
    <submittedName>
        <fullName evidence="2">Uncharacterized protein</fullName>
    </submittedName>
</protein>
<evidence type="ECO:0000313" key="3">
    <source>
        <dbReference type="Proteomes" id="UP000051530"/>
    </source>
</evidence>